<accession>X0L8P9</accession>
<organism evidence="1">
    <name type="scientific">Fusarium oxysporum f. sp. vasinfectum 25433</name>
    <dbReference type="NCBI Taxonomy" id="1089449"/>
    <lineage>
        <taxon>Eukaryota</taxon>
        <taxon>Fungi</taxon>
        <taxon>Dikarya</taxon>
        <taxon>Ascomycota</taxon>
        <taxon>Pezizomycotina</taxon>
        <taxon>Sordariomycetes</taxon>
        <taxon>Hypocreomycetidae</taxon>
        <taxon>Hypocreales</taxon>
        <taxon>Nectriaceae</taxon>
        <taxon>Fusarium</taxon>
        <taxon>Fusarium oxysporum species complex</taxon>
    </lineage>
</organism>
<dbReference type="Proteomes" id="UP000030701">
    <property type="component" value="Unassembled WGS sequence"/>
</dbReference>
<reference evidence="1" key="1">
    <citation type="submission" date="2011-11" db="EMBL/GenBank/DDBJ databases">
        <title>The Genome Sequence of Fusarium oxysporum Cotton.</title>
        <authorList>
            <consortium name="The Broad Institute Genome Sequencing Platform"/>
            <person name="Ma L.-J."/>
            <person name="Gale L.R."/>
            <person name="Schwartz D.C."/>
            <person name="Zhou S."/>
            <person name="Corby-Kistler H."/>
            <person name="Young S.K."/>
            <person name="Zeng Q."/>
            <person name="Gargeya S."/>
            <person name="Fitzgerald M."/>
            <person name="Haas B."/>
            <person name="Abouelleil A."/>
            <person name="Alvarado L."/>
            <person name="Arachchi H.M."/>
            <person name="Berlin A."/>
            <person name="Brown A."/>
            <person name="Chapman S.B."/>
            <person name="Chen Z."/>
            <person name="Dunbar C."/>
            <person name="Freedman E."/>
            <person name="Gearin G."/>
            <person name="Goldberg J."/>
            <person name="Griggs A."/>
            <person name="Gujja S."/>
            <person name="Heiman D."/>
            <person name="Howarth C."/>
            <person name="Larson L."/>
            <person name="Lui A."/>
            <person name="MacDonald P.J.P."/>
            <person name="Montmayeur A."/>
            <person name="Murphy C."/>
            <person name="Neiman D."/>
            <person name="Pearson M."/>
            <person name="Priest M."/>
            <person name="Roberts A."/>
            <person name="Saif S."/>
            <person name="Shea T."/>
            <person name="Shenoy N."/>
            <person name="Sisk P."/>
            <person name="Stolte C."/>
            <person name="Sykes S."/>
            <person name="Wortman J."/>
            <person name="Nusbaum C."/>
            <person name="Birren B."/>
        </authorList>
    </citation>
    <scope>NUCLEOTIDE SEQUENCE [LARGE SCALE GENOMIC DNA]</scope>
    <source>
        <strain evidence="1">25433</strain>
    </source>
</reference>
<dbReference type="EMBL" id="JH657942">
    <property type="protein sequence ID" value="EXM22213.1"/>
    <property type="molecule type" value="Genomic_DNA"/>
</dbReference>
<reference evidence="1" key="2">
    <citation type="submission" date="2012-05" db="EMBL/GenBank/DDBJ databases">
        <title>The Genome Annotation of Fusarium oxysporum Cotton.</title>
        <authorList>
            <consortium name="The Broad Institute Genomics Platform"/>
            <person name="Ma L.-J."/>
            <person name="Corby-Kistler H."/>
            <person name="Broz K."/>
            <person name="Gale L.R."/>
            <person name="Jonkers W."/>
            <person name="O'Donnell K."/>
            <person name="Ploetz R."/>
            <person name="Steinberg C."/>
            <person name="Schwartz D.C."/>
            <person name="VanEtten H."/>
            <person name="Zhou S."/>
            <person name="Young S.K."/>
            <person name="Zeng Q."/>
            <person name="Gargeya S."/>
            <person name="Fitzgerald M."/>
            <person name="Abouelleil A."/>
            <person name="Alvarado L."/>
            <person name="Chapman S.B."/>
            <person name="Gainer-Dewar J."/>
            <person name="Goldberg J."/>
            <person name="Griggs A."/>
            <person name="Gujja S."/>
            <person name="Hansen M."/>
            <person name="Howarth C."/>
            <person name="Imamovic A."/>
            <person name="Ireland A."/>
            <person name="Larimer J."/>
            <person name="McCowan C."/>
            <person name="Murphy C."/>
            <person name="Pearson M."/>
            <person name="Poon T.W."/>
            <person name="Priest M."/>
            <person name="Roberts A."/>
            <person name="Saif S."/>
            <person name="Shea T."/>
            <person name="Sykes S."/>
            <person name="Wortman J."/>
            <person name="Nusbaum C."/>
            <person name="Birren B."/>
        </authorList>
    </citation>
    <scope>NUCLEOTIDE SEQUENCE</scope>
    <source>
        <strain evidence="1">25433</strain>
    </source>
</reference>
<gene>
    <name evidence="1" type="ORF">FOTG_10165</name>
</gene>
<name>X0L8P9_FUSOX</name>
<sequence length="55" mass="6361">MFEAKDYLHFDLENPWQAFIIPTKGRSAAIPNQIINYLNPKSRKVVSTAEDPTRK</sequence>
<protein>
    <submittedName>
        <fullName evidence="1">Uncharacterized protein</fullName>
    </submittedName>
</protein>
<dbReference type="HOGENOM" id="CLU_3032421_0_0_1"/>
<proteinExistence type="predicted"/>
<dbReference type="AlphaFoldDB" id="X0L8P9"/>
<evidence type="ECO:0000313" key="1">
    <source>
        <dbReference type="EMBL" id="EXM22213.1"/>
    </source>
</evidence>